<evidence type="ECO:0000256" key="1">
    <source>
        <dbReference type="ARBA" id="ARBA00004496"/>
    </source>
</evidence>
<dbReference type="Gene3D" id="3.30.497.10">
    <property type="entry name" value="Antithrombin, subunit I, domain 2"/>
    <property type="match status" value="2"/>
</dbReference>
<dbReference type="GO" id="GO:0005737">
    <property type="term" value="C:cytoplasm"/>
    <property type="evidence" value="ECO:0007669"/>
    <property type="project" value="UniProtKB-SubCell"/>
</dbReference>
<dbReference type="PANTHER" id="PTHR11461:SF180">
    <property type="entry name" value="LEUKOCYTE ELASTASE INHIBITOR"/>
    <property type="match status" value="1"/>
</dbReference>
<dbReference type="Gene3D" id="2.30.39.10">
    <property type="entry name" value="Alpha-1-antitrypsin, domain 1"/>
    <property type="match status" value="1"/>
</dbReference>
<dbReference type="SUPFAM" id="SSF56574">
    <property type="entry name" value="Serpins"/>
    <property type="match status" value="1"/>
</dbReference>
<evidence type="ECO:0000256" key="2">
    <source>
        <dbReference type="ARBA" id="ARBA00006426"/>
    </source>
</evidence>
<comment type="similarity">
    <text evidence="2">Belongs to the serpin family. Ov-serpin subfamily.</text>
</comment>
<dbReference type="AlphaFoldDB" id="A0AAV7BHQ9"/>
<dbReference type="PANTHER" id="PTHR11461">
    <property type="entry name" value="SERINE PROTEASE INHIBITOR, SERPIN"/>
    <property type="match status" value="1"/>
</dbReference>
<keyword evidence="8" id="KW-1185">Reference proteome</keyword>
<protein>
    <recommendedName>
        <fullName evidence="6">Serpin domain-containing protein</fullName>
    </recommendedName>
</protein>
<organism evidence="7 8">
    <name type="scientific">Engystomops pustulosus</name>
    <name type="common">Tungara frog</name>
    <name type="synonym">Physalaemus pustulosus</name>
    <dbReference type="NCBI Taxonomy" id="76066"/>
    <lineage>
        <taxon>Eukaryota</taxon>
        <taxon>Metazoa</taxon>
        <taxon>Chordata</taxon>
        <taxon>Craniata</taxon>
        <taxon>Vertebrata</taxon>
        <taxon>Euteleostomi</taxon>
        <taxon>Amphibia</taxon>
        <taxon>Batrachia</taxon>
        <taxon>Anura</taxon>
        <taxon>Neobatrachia</taxon>
        <taxon>Hyloidea</taxon>
        <taxon>Leptodactylidae</taxon>
        <taxon>Leiuperinae</taxon>
        <taxon>Engystomops</taxon>
    </lineage>
</organism>
<dbReference type="Proteomes" id="UP000824782">
    <property type="component" value="Unassembled WGS sequence"/>
</dbReference>
<feature type="domain" description="Serpin" evidence="6">
    <location>
        <begin position="4"/>
        <end position="301"/>
    </location>
</feature>
<name>A0AAV7BHQ9_ENGPU</name>
<evidence type="ECO:0000259" key="6">
    <source>
        <dbReference type="SMART" id="SM00093"/>
    </source>
</evidence>
<dbReference type="FunFam" id="2.30.39.10:FF:000014">
    <property type="entry name" value="Serpin family B member 9"/>
    <property type="match status" value="1"/>
</dbReference>
<dbReference type="InterPro" id="IPR000215">
    <property type="entry name" value="Serpin_fam"/>
</dbReference>
<keyword evidence="3" id="KW-0963">Cytoplasm</keyword>
<dbReference type="SMART" id="SM00093">
    <property type="entry name" value="SERPIN"/>
    <property type="match status" value="1"/>
</dbReference>
<dbReference type="InterPro" id="IPR042185">
    <property type="entry name" value="Serpin_sf_2"/>
</dbReference>
<reference evidence="7" key="1">
    <citation type="thesis" date="2020" institute="ProQuest LLC" country="789 East Eisenhower Parkway, Ann Arbor, MI, USA">
        <title>Comparative Genomics and Chromosome Evolution.</title>
        <authorList>
            <person name="Mudd A.B."/>
        </authorList>
    </citation>
    <scope>NUCLEOTIDE SEQUENCE</scope>
    <source>
        <strain evidence="7">237g6f4</strain>
        <tissue evidence="7">Blood</tissue>
    </source>
</reference>
<dbReference type="PROSITE" id="PS00284">
    <property type="entry name" value="SERPIN"/>
    <property type="match status" value="1"/>
</dbReference>
<dbReference type="GO" id="GO:0004867">
    <property type="term" value="F:serine-type endopeptidase inhibitor activity"/>
    <property type="evidence" value="ECO:0007669"/>
    <property type="project" value="UniProtKB-KW"/>
</dbReference>
<dbReference type="GO" id="GO:0005615">
    <property type="term" value="C:extracellular space"/>
    <property type="evidence" value="ECO:0007669"/>
    <property type="project" value="InterPro"/>
</dbReference>
<dbReference type="InterPro" id="IPR023796">
    <property type="entry name" value="Serpin_dom"/>
</dbReference>
<dbReference type="EMBL" id="WNYA01000005">
    <property type="protein sequence ID" value="KAG8571883.1"/>
    <property type="molecule type" value="Genomic_DNA"/>
</dbReference>
<evidence type="ECO:0000313" key="7">
    <source>
        <dbReference type="EMBL" id="KAG8571883.1"/>
    </source>
</evidence>
<accession>A0AAV7BHQ9</accession>
<keyword evidence="5" id="KW-0722">Serine protease inhibitor</keyword>
<evidence type="ECO:0000256" key="4">
    <source>
        <dbReference type="ARBA" id="ARBA00022690"/>
    </source>
</evidence>
<dbReference type="InterPro" id="IPR023795">
    <property type="entry name" value="Serpin_CS"/>
</dbReference>
<proteinExistence type="inferred from homology"/>
<evidence type="ECO:0000256" key="3">
    <source>
        <dbReference type="ARBA" id="ARBA00022490"/>
    </source>
</evidence>
<evidence type="ECO:0000256" key="5">
    <source>
        <dbReference type="ARBA" id="ARBA00022900"/>
    </source>
</evidence>
<dbReference type="InterPro" id="IPR036186">
    <property type="entry name" value="Serpin_sf"/>
</dbReference>
<evidence type="ECO:0000313" key="8">
    <source>
        <dbReference type="Proteomes" id="UP000824782"/>
    </source>
</evidence>
<comment type="subcellular location">
    <subcellularLocation>
        <location evidence="1">Cytoplasm</location>
    </subcellularLocation>
</comment>
<dbReference type="Pfam" id="PF00079">
    <property type="entry name" value="Serpin"/>
    <property type="match status" value="1"/>
</dbReference>
<keyword evidence="4" id="KW-0646">Protease inhibitor</keyword>
<sequence>MEGRNLPPAPHHKHLLLTSDTRAIYEFLASIQTLYQATLGSVDFISAHEAARKEINKWVSEQTKGKIPEVLSEGSVDGTTQLVLVNAIYFKGDWAEKFNPEHTTEVPFRLNKNEQKPVKMMYQMKNLPFNYIQELGCRILELPYKGNELSMIILLPDNIEDETTGLEKLENEISLEKLQEWTRPDHMFPVDVRVHLPKFKLEESYKMKSILSALGMVDIFDSARADLSGISGSQNLYLSEVIHKSFVEVNEEGTEAAAATAGIAMMCLSREEEFNADHPFLFYIRHNETKNILFFGKYSSP</sequence>
<dbReference type="InterPro" id="IPR042178">
    <property type="entry name" value="Serpin_sf_1"/>
</dbReference>
<comment type="caution">
    <text evidence="7">The sequence shown here is derived from an EMBL/GenBank/DDBJ whole genome shotgun (WGS) entry which is preliminary data.</text>
</comment>
<gene>
    <name evidence="7" type="ORF">GDO81_011815</name>
</gene>